<evidence type="ECO:0000313" key="2">
    <source>
        <dbReference type="Proteomes" id="UP000276133"/>
    </source>
</evidence>
<keyword evidence="2" id="KW-1185">Reference proteome</keyword>
<evidence type="ECO:0000313" key="1">
    <source>
        <dbReference type="EMBL" id="RNA27531.1"/>
    </source>
</evidence>
<proteinExistence type="predicted"/>
<accession>A0A3M7RVC7</accession>
<protein>
    <submittedName>
        <fullName evidence="1">Uncharacterized protein</fullName>
    </submittedName>
</protein>
<name>A0A3M7RVC7_BRAPC</name>
<comment type="caution">
    <text evidence="1">The sequence shown here is derived from an EMBL/GenBank/DDBJ whole genome shotgun (WGS) entry which is preliminary data.</text>
</comment>
<organism evidence="1 2">
    <name type="scientific">Brachionus plicatilis</name>
    <name type="common">Marine rotifer</name>
    <name type="synonym">Brachionus muelleri</name>
    <dbReference type="NCBI Taxonomy" id="10195"/>
    <lineage>
        <taxon>Eukaryota</taxon>
        <taxon>Metazoa</taxon>
        <taxon>Spiralia</taxon>
        <taxon>Gnathifera</taxon>
        <taxon>Rotifera</taxon>
        <taxon>Eurotatoria</taxon>
        <taxon>Monogononta</taxon>
        <taxon>Pseudotrocha</taxon>
        <taxon>Ploima</taxon>
        <taxon>Brachionidae</taxon>
        <taxon>Brachionus</taxon>
    </lineage>
</organism>
<reference evidence="1 2" key="1">
    <citation type="journal article" date="2018" name="Sci. Rep.">
        <title>Genomic signatures of local adaptation to the degree of environmental predictability in rotifers.</title>
        <authorList>
            <person name="Franch-Gras L."/>
            <person name="Hahn C."/>
            <person name="Garcia-Roger E.M."/>
            <person name="Carmona M.J."/>
            <person name="Serra M."/>
            <person name="Gomez A."/>
        </authorList>
    </citation>
    <scope>NUCLEOTIDE SEQUENCE [LARGE SCALE GENOMIC DNA]</scope>
    <source>
        <strain evidence="1">HYR1</strain>
    </source>
</reference>
<dbReference type="AlphaFoldDB" id="A0A3M7RVC7"/>
<sequence>MTPRGPRFIHPVQYSPSLPITFPLSLGTTPDFLSNGISLSILTFLYPILLTSKPHDITSTCFSESSTIGIELNFSSESKSWSKLFKSNLDLFVIISQYFQWGPED</sequence>
<dbReference type="EMBL" id="REGN01002531">
    <property type="protein sequence ID" value="RNA27531.1"/>
    <property type="molecule type" value="Genomic_DNA"/>
</dbReference>
<dbReference type="Proteomes" id="UP000276133">
    <property type="component" value="Unassembled WGS sequence"/>
</dbReference>
<gene>
    <name evidence="1" type="ORF">BpHYR1_046664</name>
</gene>